<accession>A0ACD1GXQ0</accession>
<evidence type="ECO:0000313" key="1">
    <source>
        <dbReference type="EMBL" id="RAH66114.1"/>
    </source>
</evidence>
<reference evidence="1" key="1">
    <citation type="submission" date="2018-02" db="EMBL/GenBank/DDBJ databases">
        <title>The genomes of Aspergillus section Nigri reveals drivers in fungal speciation.</title>
        <authorList>
            <consortium name="DOE Joint Genome Institute"/>
            <person name="Vesth T.C."/>
            <person name="Nybo J."/>
            <person name="Theobald S."/>
            <person name="Brandl J."/>
            <person name="Frisvad J.C."/>
            <person name="Nielsen K.F."/>
            <person name="Lyhne E.K."/>
            <person name="Kogle M.E."/>
            <person name="Kuo A."/>
            <person name="Riley R."/>
            <person name="Clum A."/>
            <person name="Nolan M."/>
            <person name="Lipzen A."/>
            <person name="Salamov A."/>
            <person name="Henrissat B."/>
            <person name="Wiebenga A."/>
            <person name="De vries R.P."/>
            <person name="Grigoriev I.V."/>
            <person name="Mortensen U.H."/>
            <person name="Andersen M.R."/>
            <person name="Baker S.E."/>
        </authorList>
    </citation>
    <scope>NUCLEOTIDE SEQUENCE</scope>
    <source>
        <strain evidence="1">CBS 121060</strain>
    </source>
</reference>
<dbReference type="Proteomes" id="UP000249661">
    <property type="component" value="Unassembled WGS sequence"/>
</dbReference>
<evidence type="ECO:0000313" key="2">
    <source>
        <dbReference type="Proteomes" id="UP000249661"/>
    </source>
</evidence>
<keyword evidence="2" id="KW-1185">Reference proteome</keyword>
<proteinExistence type="predicted"/>
<name>A0ACD1GXQ0_9EURO</name>
<dbReference type="EMBL" id="KZ824985">
    <property type="protein sequence ID" value="RAH66114.1"/>
    <property type="molecule type" value="Genomic_DNA"/>
</dbReference>
<protein>
    <submittedName>
        <fullName evidence="1">Uncharacterized protein</fullName>
    </submittedName>
</protein>
<gene>
    <name evidence="1" type="ORF">BO66DRAFT_394821</name>
</gene>
<sequence length="73" mass="8281">MAPRPRVQATALYPKPHHHHARIAPNHIPHKDTISTNTQIDNDKRGSRKALPNPLIPSLLITNLLYSKHDQLL</sequence>
<organism evidence="1 2">
    <name type="scientific">Aspergillus aculeatinus CBS 121060</name>
    <dbReference type="NCBI Taxonomy" id="1448322"/>
    <lineage>
        <taxon>Eukaryota</taxon>
        <taxon>Fungi</taxon>
        <taxon>Dikarya</taxon>
        <taxon>Ascomycota</taxon>
        <taxon>Pezizomycotina</taxon>
        <taxon>Eurotiomycetes</taxon>
        <taxon>Eurotiomycetidae</taxon>
        <taxon>Eurotiales</taxon>
        <taxon>Aspergillaceae</taxon>
        <taxon>Aspergillus</taxon>
        <taxon>Aspergillus subgen. Circumdati</taxon>
    </lineage>
</organism>